<reference evidence="3" key="1">
    <citation type="submission" date="2025-08" db="UniProtKB">
        <authorList>
            <consortium name="RefSeq"/>
        </authorList>
    </citation>
    <scope>IDENTIFICATION</scope>
    <source>
        <tissue evidence="3">Blood</tissue>
    </source>
</reference>
<name>A0ABM4RLS5_BOSIN</name>
<feature type="compositionally biased region" description="Polar residues" evidence="1">
    <location>
        <begin position="335"/>
        <end position="363"/>
    </location>
</feature>
<sequence length="363" mass="37642">MPSRAENVGGVALSKEEKAGSCAQSPGAQGLPSSGPGFSLCSEWGSRDAEGLFTHGGSPGCASSPTPPPLTHPPIDPGGSPPSCPHLASAGAERSTGGPLGLLFSNSATPWTAAVQASLSFTISWSLLKFMSIESVLPSNDLLLCCPLLLLPSVFPRIGVLSKCTPPSALFRLSRASFLWLFHFPPAPGFLILRVCIHPVQHPLSLDSSGSSPEPFTSRQSAPPSLHQPPHSYEVNLGPLETLELTPVALRGRRDRGPRLVSGGLGQPDEKSGRRHLASLPPCLSLLPCLIPPSTPAESSSSAAAASSSSVSTHLFFLVGCLGLPEARPLGTRQAGVSLQRQVRTDGTWTPDGSTTAPQCVLG</sequence>
<evidence type="ECO:0000256" key="1">
    <source>
        <dbReference type="SAM" id="MobiDB-lite"/>
    </source>
</evidence>
<evidence type="ECO:0000313" key="3">
    <source>
        <dbReference type="RefSeq" id="XP_070636501.1"/>
    </source>
</evidence>
<dbReference type="Proteomes" id="UP001652663">
    <property type="component" value="Chromosome 26"/>
</dbReference>
<dbReference type="GeneID" id="139179911"/>
<protein>
    <submittedName>
        <fullName evidence="3">Uncharacterized protein</fullName>
    </submittedName>
</protein>
<keyword evidence="2" id="KW-1185">Reference proteome</keyword>
<gene>
    <name evidence="3" type="primary">LOC139179911</name>
</gene>
<feature type="compositionally biased region" description="Polar residues" evidence="1">
    <location>
        <begin position="207"/>
        <end position="223"/>
    </location>
</feature>
<dbReference type="RefSeq" id="XP_070636501.1">
    <property type="nucleotide sequence ID" value="XM_070780400.1"/>
</dbReference>
<feature type="region of interest" description="Disordered" evidence="1">
    <location>
        <begin position="334"/>
        <end position="363"/>
    </location>
</feature>
<proteinExistence type="predicted"/>
<feature type="compositionally biased region" description="Pro residues" evidence="1">
    <location>
        <begin position="65"/>
        <end position="84"/>
    </location>
</feature>
<feature type="region of interest" description="Disordered" evidence="1">
    <location>
        <begin position="55"/>
        <end position="93"/>
    </location>
</feature>
<accession>A0ABM4RLS5</accession>
<organism evidence="2 3">
    <name type="scientific">Bos indicus</name>
    <name type="common">Zebu</name>
    <dbReference type="NCBI Taxonomy" id="9915"/>
    <lineage>
        <taxon>Eukaryota</taxon>
        <taxon>Metazoa</taxon>
        <taxon>Chordata</taxon>
        <taxon>Craniata</taxon>
        <taxon>Vertebrata</taxon>
        <taxon>Euteleostomi</taxon>
        <taxon>Mammalia</taxon>
        <taxon>Eutheria</taxon>
        <taxon>Laurasiatheria</taxon>
        <taxon>Artiodactyla</taxon>
        <taxon>Ruminantia</taxon>
        <taxon>Pecora</taxon>
        <taxon>Bovidae</taxon>
        <taxon>Bovinae</taxon>
        <taxon>Bos</taxon>
    </lineage>
</organism>
<evidence type="ECO:0000313" key="2">
    <source>
        <dbReference type="Proteomes" id="UP001652663"/>
    </source>
</evidence>
<feature type="region of interest" description="Disordered" evidence="1">
    <location>
        <begin position="207"/>
        <end position="235"/>
    </location>
</feature>
<feature type="region of interest" description="Disordered" evidence="1">
    <location>
        <begin position="249"/>
        <end position="275"/>
    </location>
</feature>
<feature type="region of interest" description="Disordered" evidence="1">
    <location>
        <begin position="1"/>
        <end position="42"/>
    </location>
</feature>